<protein>
    <submittedName>
        <fullName evidence="1">Unnamed protein product</fullName>
    </submittedName>
</protein>
<sequence>MERLNEIKNMFTNFTKAAKQPTKEIINQIKTTLLKSKWHLEDESLSSFKAKQLFVTIQSVLERPEITSESTSASSSPSPTVTTLTSTGMSSSTSAPSTTTTAPSSTSLPTTTIPSFSKSTPLPPGYSLLYCNPFSFEFELSKDGYDNYHAPTFQLTDYFKRRMWLSGEFQFNVENKLKFGDSITFQETVDRVRVRKGKNLKREQETRMMIME</sequence>
<gene>
    <name evidence="1" type="ORF">Amon02_001071800</name>
</gene>
<accession>A0ACB5U1P0</accession>
<proteinExistence type="predicted"/>
<evidence type="ECO:0000313" key="2">
    <source>
        <dbReference type="Proteomes" id="UP001165064"/>
    </source>
</evidence>
<organism evidence="1 2">
    <name type="scientific">Ambrosiozyma monospora</name>
    <name type="common">Yeast</name>
    <name type="synonym">Endomycopsis monosporus</name>
    <dbReference type="NCBI Taxonomy" id="43982"/>
    <lineage>
        <taxon>Eukaryota</taxon>
        <taxon>Fungi</taxon>
        <taxon>Dikarya</taxon>
        <taxon>Ascomycota</taxon>
        <taxon>Saccharomycotina</taxon>
        <taxon>Pichiomycetes</taxon>
        <taxon>Pichiales</taxon>
        <taxon>Pichiaceae</taxon>
        <taxon>Ambrosiozyma</taxon>
    </lineage>
</organism>
<evidence type="ECO:0000313" key="1">
    <source>
        <dbReference type="EMBL" id="GME99435.1"/>
    </source>
</evidence>
<dbReference type="Proteomes" id="UP001165064">
    <property type="component" value="Unassembled WGS sequence"/>
</dbReference>
<reference evidence="1" key="1">
    <citation type="submission" date="2023-04" db="EMBL/GenBank/DDBJ databases">
        <title>Ambrosiozyma monospora NBRC 10751.</title>
        <authorList>
            <person name="Ichikawa N."/>
            <person name="Sato H."/>
            <person name="Tonouchi N."/>
        </authorList>
    </citation>
    <scope>NUCLEOTIDE SEQUENCE</scope>
    <source>
        <strain evidence="1">NBRC 10751</strain>
    </source>
</reference>
<keyword evidence="2" id="KW-1185">Reference proteome</keyword>
<name>A0ACB5U1P0_AMBMO</name>
<dbReference type="EMBL" id="BSXS01010992">
    <property type="protein sequence ID" value="GME99435.1"/>
    <property type="molecule type" value="Genomic_DNA"/>
</dbReference>
<comment type="caution">
    <text evidence="1">The sequence shown here is derived from an EMBL/GenBank/DDBJ whole genome shotgun (WGS) entry which is preliminary data.</text>
</comment>